<reference evidence="3" key="1">
    <citation type="submission" date="2020-09" db="EMBL/GenBank/DDBJ databases">
        <title>Genome seq and assembly of Limnohabitants sp.</title>
        <authorList>
            <person name="Chhetri G."/>
        </authorList>
    </citation>
    <scope>NUCLEOTIDE SEQUENCE</scope>
    <source>
        <strain evidence="3">JUR4</strain>
    </source>
</reference>
<dbReference type="PANTHER" id="PTHR34677">
    <property type="match status" value="1"/>
</dbReference>
<gene>
    <name evidence="3" type="ORF">IC609_14450</name>
</gene>
<feature type="non-terminal residue" evidence="3">
    <location>
        <position position="1110"/>
    </location>
</feature>
<feature type="domain" description="Bacterial Ig-like" evidence="2">
    <location>
        <begin position="179"/>
        <end position="268"/>
    </location>
</feature>
<dbReference type="RefSeq" id="WP_225224222.1">
    <property type="nucleotide sequence ID" value="NZ_JACYFT010000004.1"/>
</dbReference>
<sequence>MASHSQTIHINTRAVAATPAAQKIKAQPGQALQLVIDGVAYVGQPQIKGKAVQLVRKGRQLEVQLQDQAVAVVEDFYASEGAAPGQALALSAQDTLALLQEGSAVQVAAAPAAEPAVALPQWGTLVAQANPSTTGNAPAAAAAASAAPEATGMGMGMGTALLGALGLAALASGGGGSKDTTAPTATVTDNTAGTATGAVTYTIAFSEAVKGFDASKVSTNAGTLSGFVASADGKTFTIVLTPPANATGSAQLSISTSGVTDAAGNTAVAPTVAAQAYDTVPPDTMAPTATVTDNTAGTATGAVTYTIAFSEAVKGFDASKVSTNAGTLGDFVASADGKTFTIVLTPPANATGTAQLSISTTGVTDAAGNTAVAPTVAAQVYDTVPPDTTAPTVTVTDNVAGTANGPVTYTIAFSEAVKGFDASKLSLNGGSLGALTQVSDSEYSVVATPAANATGTLQLTVSTSGVTDAAGNVAVAPTVAAQAYDTVPPDTTAPTAAVTDNTAGTATGAVTYTIAFNEAVKGFDASKVSTNAGTLSGFVASADGKTFTIVLTPPANATGTAQLSISTTGVTDAAGNTAVAPTVAAQAYDTVPPDTTAPTVTVTDNAAGTANGAVTYTIAFSEAVKGFDASKITASAGTLSDFVASADGKTYTIVLTPPANATGTAQLSVSTTGVTDAAGNAAVAPTVAAQAYDTVPPDTTAPTVTVTDNTAGTANGPVTFTVKFSEAVTGFDASKLSLSGGSLGALTKVSDSEYTVVATPAANATGTLQLSVSTAGVADAAGNTAVAPAVASQAYAQNVLQGNIVAGPVVGTHSLSVKVFNAAGQAIASASVDPSGNYKVGLGNHTGPVSVLVIDSDNAKPDYVDEVKKQAVDLTANLLAAGNVVNSADVQTININPVTTVAANKAGVQATTDGQAVQATTLSGAELAAKISQSNIAVAKALNIGTTESSLLSTSVVATVTTAGQDNLSNANTYGKVLATLSALDQIKGSTEAAILALVQSISDQGTLSTTIQAQLVQAATVANVPATTVVPGYQPPEPDAPADPVLSMSFAGKTAAETAALLTGLSANQKSLLSVAQGAQIGVDQLDSLTTFAGLSANFVDGLQANVLA</sequence>
<proteinExistence type="predicted"/>
<dbReference type="AlphaFoldDB" id="A0A927FHU0"/>
<feature type="domain" description="Bacterial Ig-like" evidence="2">
    <location>
        <begin position="387"/>
        <end position="475"/>
    </location>
</feature>
<dbReference type="InterPro" id="IPR044048">
    <property type="entry name" value="Big_12"/>
</dbReference>
<feature type="domain" description="Bacterial Ig-like" evidence="2">
    <location>
        <begin position="594"/>
        <end position="683"/>
    </location>
</feature>
<dbReference type="PANTHER" id="PTHR34677:SF3">
    <property type="entry name" value="BACTERIAL IG-LIKE DOMAIN-CONTAINING PROTEIN"/>
    <property type="match status" value="1"/>
</dbReference>
<evidence type="ECO:0000259" key="2">
    <source>
        <dbReference type="Pfam" id="PF19078"/>
    </source>
</evidence>
<accession>A0A927FHU0</accession>
<feature type="domain" description="Bacterial Ig-like" evidence="2">
    <location>
        <begin position="283"/>
        <end position="372"/>
    </location>
</feature>
<keyword evidence="4" id="KW-1185">Reference proteome</keyword>
<evidence type="ECO:0000256" key="1">
    <source>
        <dbReference type="ARBA" id="ARBA00022729"/>
    </source>
</evidence>
<dbReference type="InterPro" id="IPR014755">
    <property type="entry name" value="Cu-Rt/internalin_Ig-like"/>
</dbReference>
<protein>
    <recommendedName>
        <fullName evidence="2">Bacterial Ig-like domain-containing protein</fullName>
    </recommendedName>
</protein>
<feature type="domain" description="Bacterial Ig-like" evidence="2">
    <location>
        <begin position="698"/>
        <end position="786"/>
    </location>
</feature>
<dbReference type="Pfam" id="PF19078">
    <property type="entry name" value="Big_12"/>
    <property type="match status" value="6"/>
</dbReference>
<keyword evidence="1" id="KW-0732">Signal</keyword>
<organism evidence="3 4">
    <name type="scientific">Limnohabitans radicicola</name>
    <dbReference type="NCBI Taxonomy" id="2771427"/>
    <lineage>
        <taxon>Bacteria</taxon>
        <taxon>Pseudomonadati</taxon>
        <taxon>Pseudomonadota</taxon>
        <taxon>Betaproteobacteria</taxon>
        <taxon>Burkholderiales</taxon>
        <taxon>Comamonadaceae</taxon>
        <taxon>Limnohabitans</taxon>
    </lineage>
</organism>
<name>A0A927FHU0_9BURK</name>
<dbReference type="Gene3D" id="2.60.40.1220">
    <property type="match status" value="4"/>
</dbReference>
<dbReference type="Proteomes" id="UP000647424">
    <property type="component" value="Unassembled WGS sequence"/>
</dbReference>
<evidence type="ECO:0000313" key="4">
    <source>
        <dbReference type="Proteomes" id="UP000647424"/>
    </source>
</evidence>
<dbReference type="EMBL" id="JACYFT010000004">
    <property type="protein sequence ID" value="MBD8051744.1"/>
    <property type="molecule type" value="Genomic_DNA"/>
</dbReference>
<feature type="domain" description="Bacterial Ig-like" evidence="2">
    <location>
        <begin position="490"/>
        <end position="579"/>
    </location>
</feature>
<evidence type="ECO:0000313" key="3">
    <source>
        <dbReference type="EMBL" id="MBD8051744.1"/>
    </source>
</evidence>
<comment type="caution">
    <text evidence="3">The sequence shown here is derived from an EMBL/GenBank/DDBJ whole genome shotgun (WGS) entry which is preliminary data.</text>
</comment>